<reference evidence="2" key="1">
    <citation type="journal article" date="2017" name="Parasit. Vectors">
        <title>Sialotranscriptomics of Rhipicephalus zambeziensis reveals intricate expression profiles of secretory proteins and suggests tight temporal transcriptional regulation during blood-feeding.</title>
        <authorList>
            <person name="de Castro M.H."/>
            <person name="de Klerk D."/>
            <person name="Pienaar R."/>
            <person name="Rees D.J.G."/>
            <person name="Mans B.J."/>
        </authorList>
    </citation>
    <scope>NUCLEOTIDE SEQUENCE</scope>
    <source>
        <tissue evidence="2">Salivary glands</tissue>
    </source>
</reference>
<organism evidence="2">
    <name type="scientific">Rhipicephalus zambeziensis</name>
    <dbReference type="NCBI Taxonomy" id="60191"/>
    <lineage>
        <taxon>Eukaryota</taxon>
        <taxon>Metazoa</taxon>
        <taxon>Ecdysozoa</taxon>
        <taxon>Arthropoda</taxon>
        <taxon>Chelicerata</taxon>
        <taxon>Arachnida</taxon>
        <taxon>Acari</taxon>
        <taxon>Parasitiformes</taxon>
        <taxon>Ixodida</taxon>
        <taxon>Ixodoidea</taxon>
        <taxon>Ixodidae</taxon>
        <taxon>Rhipicephalinae</taxon>
        <taxon>Rhipicephalus</taxon>
        <taxon>Rhipicephalus</taxon>
    </lineage>
</organism>
<proteinExistence type="predicted"/>
<feature type="region of interest" description="Disordered" evidence="1">
    <location>
        <begin position="68"/>
        <end position="109"/>
    </location>
</feature>
<dbReference type="AlphaFoldDB" id="A0A224YKY7"/>
<accession>A0A224YKY7</accession>
<evidence type="ECO:0000256" key="1">
    <source>
        <dbReference type="SAM" id="MobiDB-lite"/>
    </source>
</evidence>
<dbReference type="EMBL" id="GFPF01003478">
    <property type="protein sequence ID" value="MAA14624.1"/>
    <property type="molecule type" value="Transcribed_RNA"/>
</dbReference>
<sequence>MPKETNFSRAPTSFAAQRRCWRYRANLNDDDDNHPREHNATFRSAAVNPNCVLSARRARHEAQTTLQGVIAPPHPPNLNSKHTPVKKENSYTSSTKENNTCPNVRAPQHSRWSTPLHWLDDLTSVPDPQRQRGRRREKASLAPTRLLVASSTHEAAGLQAAAQVPGMSISRDVSTALLASGEDDVQRTASRFGPGLQSTCSKPCSPQDADHVALVPTQRRF</sequence>
<feature type="compositionally biased region" description="Polar residues" evidence="1">
    <location>
        <begin position="90"/>
        <end position="102"/>
    </location>
</feature>
<protein>
    <submittedName>
        <fullName evidence="2">Uncharacterized protein</fullName>
    </submittedName>
</protein>
<name>A0A224YKY7_9ACAR</name>
<evidence type="ECO:0000313" key="2">
    <source>
        <dbReference type="EMBL" id="MAA14624.1"/>
    </source>
</evidence>